<dbReference type="Gene3D" id="3.40.50.620">
    <property type="entry name" value="HUPs"/>
    <property type="match status" value="1"/>
</dbReference>
<dbReference type="InterPro" id="IPR020554">
    <property type="entry name" value="UPF0021_CS"/>
</dbReference>
<keyword evidence="1" id="KW-0808">Transferase</keyword>
<evidence type="ECO:0000256" key="1">
    <source>
        <dbReference type="ARBA" id="ARBA00022679"/>
    </source>
</evidence>
<dbReference type="Pfam" id="PF01171">
    <property type="entry name" value="ATP_bind_3"/>
    <property type="match status" value="1"/>
</dbReference>
<dbReference type="CDD" id="cd01713">
    <property type="entry name" value="CTU1-like"/>
    <property type="match status" value="1"/>
</dbReference>
<name>A0ABQ7HVU5_9MICR</name>
<gene>
    <name evidence="3" type="primary">NCS6</name>
    <name evidence="3" type="ORF">TCON_2514</name>
</gene>
<dbReference type="InterPro" id="IPR056369">
    <property type="entry name" value="CTU1-like_ATP-bd"/>
</dbReference>
<accession>A0ABQ7HVU5</accession>
<reference evidence="3 4" key="1">
    <citation type="submission" date="2019-01" db="EMBL/GenBank/DDBJ databases">
        <title>Genomes sequencing and comparative genomics of infectious freshwater microsporidia, Cucumispora dikerogammari and Thelohania contejeani.</title>
        <authorList>
            <person name="Cormier A."/>
            <person name="Giraud I."/>
            <person name="Wattier R."/>
            <person name="Teixeira M."/>
            <person name="Grandjean F."/>
            <person name="Rigaud T."/>
            <person name="Cordaux R."/>
        </authorList>
    </citation>
    <scope>NUCLEOTIDE SEQUENCE [LARGE SCALE GENOMIC DNA]</scope>
    <source>
        <strain evidence="3">T1</strain>
        <tissue evidence="3">Spores</tissue>
    </source>
</reference>
<sequence>MACQFCSINKAVVLRPKDKSKLCKECFFAHFESEIHSTIINSAMFKKGMRVAVCVSGGKDSTVLAHVLNLLNERYDYGIELVLLSVDEGITGYRDHALETVHANRGELPLKVVSFNELFGVTMDKIVELVGRRSNCTYCGVLRRKAMEIGANNMSLDAIATGHNADDMAETVLMNILRGDIGRLGRCTLATTDDASSIARCKPFKYTYQKEIVLYAFHKKLLYFSTECTYSPGSYRGQARTFLKEFGKFNSHVILDLIQSGESFETKKDCAIYTCYKCGQTTSSNLKICKGCVLLEGILK</sequence>
<dbReference type="PROSITE" id="PS01263">
    <property type="entry name" value="UPF0021"/>
    <property type="match status" value="1"/>
</dbReference>
<dbReference type="Proteomes" id="UP001516464">
    <property type="component" value="Unassembled WGS sequence"/>
</dbReference>
<evidence type="ECO:0000313" key="4">
    <source>
        <dbReference type="Proteomes" id="UP001516464"/>
    </source>
</evidence>
<evidence type="ECO:0000313" key="3">
    <source>
        <dbReference type="EMBL" id="KAF7679685.1"/>
    </source>
</evidence>
<dbReference type="SUPFAM" id="SSF52402">
    <property type="entry name" value="Adenine nucleotide alpha hydrolases-like"/>
    <property type="match status" value="1"/>
</dbReference>
<dbReference type="PANTHER" id="PTHR11807">
    <property type="entry name" value="ATPASES OF THE PP SUPERFAMILY-RELATED"/>
    <property type="match status" value="1"/>
</dbReference>
<feature type="domain" description="tRNA(Ile)-lysidine/2-thiocytidine synthase N-terminal" evidence="2">
    <location>
        <begin position="51"/>
        <end position="227"/>
    </location>
</feature>
<dbReference type="PIRSF" id="PIRSF004976">
    <property type="entry name" value="ATPase_YdaO"/>
    <property type="match status" value="1"/>
</dbReference>
<dbReference type="InterPro" id="IPR035107">
    <property type="entry name" value="tRNA_thiolation_TtcA_Ctu1"/>
</dbReference>
<proteinExistence type="predicted"/>
<dbReference type="PANTHER" id="PTHR11807:SF12">
    <property type="entry name" value="CYTOPLASMIC TRNA 2-THIOLATION PROTEIN 1"/>
    <property type="match status" value="1"/>
</dbReference>
<evidence type="ECO:0000259" key="2">
    <source>
        <dbReference type="Pfam" id="PF01171"/>
    </source>
</evidence>
<protein>
    <submittedName>
        <fullName evidence="3">Cytoplasmic tRNA 2-thiolation protein 1</fullName>
    </submittedName>
</protein>
<dbReference type="InterPro" id="IPR011063">
    <property type="entry name" value="TilS/TtcA_N"/>
</dbReference>
<dbReference type="InterPro" id="IPR014729">
    <property type="entry name" value="Rossmann-like_a/b/a_fold"/>
</dbReference>
<keyword evidence="4" id="KW-1185">Reference proteome</keyword>
<dbReference type="EMBL" id="SBIQ01000338">
    <property type="protein sequence ID" value="KAF7679685.1"/>
    <property type="molecule type" value="Genomic_DNA"/>
</dbReference>
<comment type="caution">
    <text evidence="3">The sequence shown here is derived from an EMBL/GenBank/DDBJ whole genome shotgun (WGS) entry which is preliminary data.</text>
</comment>
<organism evidence="3 4">
    <name type="scientific">Astathelohania contejeani</name>
    <dbReference type="NCBI Taxonomy" id="164912"/>
    <lineage>
        <taxon>Eukaryota</taxon>
        <taxon>Fungi</taxon>
        <taxon>Fungi incertae sedis</taxon>
        <taxon>Microsporidia</taxon>
        <taxon>Astathelohaniidae</taxon>
        <taxon>Astathelohania</taxon>
    </lineage>
</organism>